<dbReference type="PANTHER" id="PTHR13242:SF1">
    <property type="entry name" value="TPR_REGION DOMAIN-CONTAINING PROTEIN"/>
    <property type="match status" value="1"/>
</dbReference>
<keyword evidence="2" id="KW-1185">Reference proteome</keyword>
<evidence type="ECO:0000256" key="1">
    <source>
        <dbReference type="SAM" id="Coils"/>
    </source>
</evidence>
<sequence>MLIESNRLHQKIKRLKEELTREKEMRREAEKQLRLLHEAIASTHKNQVLEMTIPDNIAVEIISESSNATRVDEKVTECRPETGLQSETNSQMISKTMEFLQHFSKSLLDQNESEIYKCYDDYKKNISTWCWPDTLEKIDGSTNSIVTALFQELYQRTSSTAVPYSKLWSIYMELFSDKILSNHLPDVWIYDIFNAFVYKFQDFNSSEPWGNWRKELIVETLEKFISNSHNKESTIGEYSAVTALLRLYIFFEDSQNISKLACQLSANMEAIQKLPAEVSTKINYEIGFALLLSGKSMDAVLVFLKILDAVAQCLTEEKEVSLVKSNTKRCIAFCISSNSKIRKSITKNTVSIIEKPFKKDIEDWKDGQVEAYWNFFSMCSPYIIRQNSSQWKNQNFKSVRFCLQKVTMWKPLRYLKGMLKVVEVLPFEAIPKSIIPVTSDSDIRYFCNNNNGLKRLVNAKCSAIERVLEDFPNIQRKETLNYLIMQYHKILLKHKNEDKILAFGRKFVNVLKSIGLSGKVNVEEAMCYIREVAKISMEEANKIVEDQCSPE</sequence>
<dbReference type="GO" id="GO:0003743">
    <property type="term" value="F:translation initiation factor activity"/>
    <property type="evidence" value="ECO:0007669"/>
    <property type="project" value="InterPro"/>
</dbReference>
<name>A0A1I7TG39_9PELO</name>
<protein>
    <submittedName>
        <fullName evidence="3">Nuclear pore complex protein Nup85</fullName>
    </submittedName>
</protein>
<dbReference type="GO" id="GO:0005852">
    <property type="term" value="C:eukaryotic translation initiation factor 3 complex"/>
    <property type="evidence" value="ECO:0007669"/>
    <property type="project" value="InterPro"/>
</dbReference>
<evidence type="ECO:0000313" key="3">
    <source>
        <dbReference type="WBParaSite" id="Csp11.Scaffold605.g5598.t1"/>
    </source>
</evidence>
<dbReference type="STRING" id="1561998.A0A1I7TG39"/>
<evidence type="ECO:0000313" key="2">
    <source>
        <dbReference type="Proteomes" id="UP000095282"/>
    </source>
</evidence>
<accession>A0A1I7TG39</accession>
<dbReference type="Proteomes" id="UP000095282">
    <property type="component" value="Unplaced"/>
</dbReference>
<organism evidence="2 3">
    <name type="scientific">Caenorhabditis tropicalis</name>
    <dbReference type="NCBI Taxonomy" id="1561998"/>
    <lineage>
        <taxon>Eukaryota</taxon>
        <taxon>Metazoa</taxon>
        <taxon>Ecdysozoa</taxon>
        <taxon>Nematoda</taxon>
        <taxon>Chromadorea</taxon>
        <taxon>Rhabditida</taxon>
        <taxon>Rhabditina</taxon>
        <taxon>Rhabditomorpha</taxon>
        <taxon>Rhabditoidea</taxon>
        <taxon>Rhabditidae</taxon>
        <taxon>Peloderinae</taxon>
        <taxon>Caenorhabditis</taxon>
    </lineage>
</organism>
<proteinExistence type="predicted"/>
<reference evidence="3" key="1">
    <citation type="submission" date="2016-11" db="UniProtKB">
        <authorList>
            <consortium name="WormBaseParasite"/>
        </authorList>
    </citation>
    <scope>IDENTIFICATION</scope>
</reference>
<dbReference type="PANTHER" id="PTHR13242">
    <property type="entry name" value="EUKARYOTIC TRANSLATION INITIATION FACTOR 3"/>
    <property type="match status" value="1"/>
</dbReference>
<dbReference type="eggNOG" id="KOG3677">
    <property type="taxonomic scope" value="Eukaryota"/>
</dbReference>
<feature type="coiled-coil region" evidence="1">
    <location>
        <begin position="2"/>
        <end position="39"/>
    </location>
</feature>
<dbReference type="AlphaFoldDB" id="A0A1I7TG39"/>
<keyword evidence="1" id="KW-0175">Coiled coil</keyword>
<dbReference type="InterPro" id="IPR019382">
    <property type="entry name" value="eIF3l"/>
</dbReference>
<dbReference type="WBParaSite" id="Csp11.Scaffold605.g5598.t1">
    <property type="protein sequence ID" value="Csp11.Scaffold605.g5598.t1"/>
    <property type="gene ID" value="Csp11.Scaffold605.g5598"/>
</dbReference>